<evidence type="ECO:0000256" key="8">
    <source>
        <dbReference type="ARBA" id="ARBA00023002"/>
    </source>
</evidence>
<dbReference type="InterPro" id="IPR017896">
    <property type="entry name" value="4Fe4S_Fe-S-bd"/>
</dbReference>
<evidence type="ECO:0000256" key="2">
    <source>
        <dbReference type="ARBA" id="ARBA00004725"/>
    </source>
</evidence>
<keyword evidence="9" id="KW-0408">Iron</keyword>
<keyword evidence="15" id="KW-1185">Reference proteome</keyword>
<keyword evidence="7" id="KW-0665">Pyrimidine biosynthesis</keyword>
<evidence type="ECO:0000256" key="11">
    <source>
        <dbReference type="ARBA" id="ARBA00030119"/>
    </source>
</evidence>
<dbReference type="Proteomes" id="UP000226429">
    <property type="component" value="Unassembled WGS sequence"/>
</dbReference>
<keyword evidence="4" id="KW-0285">Flavoprotein</keyword>
<dbReference type="GO" id="GO:0044205">
    <property type="term" value="P:'de novo' UMP biosynthetic process"/>
    <property type="evidence" value="ECO:0007669"/>
    <property type="project" value="UniProtKB-UniPathway"/>
</dbReference>
<evidence type="ECO:0000256" key="1">
    <source>
        <dbReference type="ARBA" id="ARBA00001917"/>
    </source>
</evidence>
<evidence type="ECO:0000256" key="4">
    <source>
        <dbReference type="ARBA" id="ARBA00022630"/>
    </source>
</evidence>
<organism evidence="14 15">
    <name type="scientific">Candidatus Aquirickettsiella gammari</name>
    <dbReference type="NCBI Taxonomy" id="2016198"/>
    <lineage>
        <taxon>Bacteria</taxon>
        <taxon>Pseudomonadati</taxon>
        <taxon>Pseudomonadota</taxon>
        <taxon>Gammaproteobacteria</taxon>
        <taxon>Legionellales</taxon>
        <taxon>Coxiellaceae</taxon>
        <taxon>Candidatus Aquirickettsiella</taxon>
    </lineage>
</organism>
<feature type="domain" description="4Fe-4S ferredoxin-type" evidence="13">
    <location>
        <begin position="374"/>
        <end position="403"/>
    </location>
</feature>
<dbReference type="InterPro" id="IPR050074">
    <property type="entry name" value="DHO_dehydrogenase"/>
</dbReference>
<dbReference type="GO" id="GO:0046872">
    <property type="term" value="F:metal ion binding"/>
    <property type="evidence" value="ECO:0007669"/>
    <property type="project" value="UniProtKB-KW"/>
</dbReference>
<dbReference type="SUPFAM" id="SSF51395">
    <property type="entry name" value="FMN-linked oxidoreductases"/>
    <property type="match status" value="1"/>
</dbReference>
<evidence type="ECO:0000313" key="15">
    <source>
        <dbReference type="Proteomes" id="UP000226429"/>
    </source>
</evidence>
<dbReference type="Gene3D" id="3.30.70.20">
    <property type="match status" value="1"/>
</dbReference>
<dbReference type="SUPFAM" id="SSF54862">
    <property type="entry name" value="4Fe-4S ferredoxins"/>
    <property type="match status" value="1"/>
</dbReference>
<feature type="domain" description="4Fe-4S ferredoxin-type" evidence="13">
    <location>
        <begin position="338"/>
        <end position="367"/>
    </location>
</feature>
<evidence type="ECO:0000313" key="14">
    <source>
        <dbReference type="EMBL" id="RDH40473.1"/>
    </source>
</evidence>
<comment type="cofactor">
    <cofactor evidence="1">
        <name>FMN</name>
        <dbReference type="ChEBI" id="CHEBI:58210"/>
    </cofactor>
</comment>
<dbReference type="GO" id="GO:0005737">
    <property type="term" value="C:cytoplasm"/>
    <property type="evidence" value="ECO:0007669"/>
    <property type="project" value="InterPro"/>
</dbReference>
<dbReference type="Pfam" id="PF12838">
    <property type="entry name" value="Fer4_7"/>
    <property type="match status" value="1"/>
</dbReference>
<dbReference type="EMBL" id="NMOS02000008">
    <property type="protein sequence ID" value="RDH40473.1"/>
    <property type="molecule type" value="Genomic_DNA"/>
</dbReference>
<keyword evidence="10" id="KW-0411">Iron-sulfur</keyword>
<reference evidence="14 15" key="1">
    <citation type="journal article" date="2017" name="Int. J. Syst. Evol. Microbiol.">
        <title>Aquarickettsiella crustaci n. gen. n. sp. (Gammaproteobacteria: Legionellales: Coxiellaceae); a bacterial pathogen of the freshwater crustacean: Gammarus fossarum (Malacostraca: Amphipoda).</title>
        <authorList>
            <person name="Bojko J."/>
            <person name="Dunn A.M."/>
            <person name="Stebbing P.D."/>
            <person name="Van Aerle R."/>
            <person name="Bacela-Spychalska K."/>
            <person name="Bean T.P."/>
            <person name="Stentiford G.D."/>
        </authorList>
    </citation>
    <scope>NUCLEOTIDE SEQUENCE [LARGE SCALE GENOMIC DNA]</scope>
    <source>
        <strain evidence="14">RA15029</strain>
    </source>
</reference>
<dbReference type="Pfam" id="PF01180">
    <property type="entry name" value="DHO_dh"/>
    <property type="match status" value="1"/>
</dbReference>
<evidence type="ECO:0000256" key="6">
    <source>
        <dbReference type="ARBA" id="ARBA00022723"/>
    </source>
</evidence>
<comment type="pathway">
    <text evidence="2">Pyrimidine metabolism; UMP biosynthesis via de novo pathway.</text>
</comment>
<dbReference type="GO" id="GO:0006207">
    <property type="term" value="P:'de novo' pyrimidine nucleobase biosynthetic process"/>
    <property type="evidence" value="ECO:0007669"/>
    <property type="project" value="InterPro"/>
</dbReference>
<dbReference type="AlphaFoldDB" id="A0A370CI61"/>
<dbReference type="PROSITE" id="PS51379">
    <property type="entry name" value="4FE4S_FER_2"/>
    <property type="match status" value="2"/>
</dbReference>
<dbReference type="InterPro" id="IPR013785">
    <property type="entry name" value="Aldolase_TIM"/>
</dbReference>
<reference evidence="14 15" key="2">
    <citation type="journal article" date="2018" name="J. Invertebr. Pathol.">
        <title>'Candidatus Aquirickettsiella gammari' (Gammaproteobacteria: Legionellales: Coxiellaceae): A bacterial pathogen of the freshwater crustacean Gammarus fossarum (Malacostraca: Amphipoda).</title>
        <authorList>
            <person name="Bojko J."/>
            <person name="Dunn A.M."/>
            <person name="Stebbing P.D."/>
            <person name="van Aerle R."/>
            <person name="Bacela-Spychalska K."/>
            <person name="Bean T.P."/>
            <person name="Urrutia A."/>
            <person name="Stentiford G.D."/>
        </authorList>
    </citation>
    <scope>NUCLEOTIDE SEQUENCE [LARGE SCALE GENOMIC DNA]</scope>
    <source>
        <strain evidence="14">RA15029</strain>
    </source>
</reference>
<dbReference type="InterPro" id="IPR005720">
    <property type="entry name" value="Dihydroorotate_DH_cat"/>
</dbReference>
<name>A0A370CI61_9COXI</name>
<sequence>MHDSKFMSLKSSNDRLSIKLFHNKLSSPLIVASGTLIEKYEDIEPYLLAGAGAVVPRTTRYYMERKTHPIPHLYHYGSKKYPIMINAEWTGEDINYWRPYLNSMSLNKKTIMSISGRDLKGCVKVCKELDQYAGWPYLEINVSCAHSNHVHGMITRNEEHIRTLITELKDANLKTPIALKLGYSDHIVHLAGVAKEAGVDAIVAINTFGPVFDFSISENGQPHPVLGIRSGTGGLSGAPLFNIALTAIAAIKRQVDIPIIGSGGVITAENALKMMMAGADAVQIYSALHVRGINAPTYFTELNHELIKKMDRYGIVNITDIIGKALYILDQNTQVEVKVPTLNESQCIGCDLCIDICLPRAITTIDSTANKVGHIIQIDKKICIGCGHCVPTCPTTPRALSYS</sequence>
<dbReference type="UniPathway" id="UPA00070"/>
<dbReference type="PROSITE" id="PS00198">
    <property type="entry name" value="4FE4S_FER_1"/>
    <property type="match status" value="1"/>
</dbReference>
<proteinExistence type="inferred from homology"/>
<dbReference type="Gene3D" id="3.20.20.70">
    <property type="entry name" value="Aldolase class I"/>
    <property type="match status" value="1"/>
</dbReference>
<evidence type="ECO:0000256" key="10">
    <source>
        <dbReference type="ARBA" id="ARBA00023014"/>
    </source>
</evidence>
<evidence type="ECO:0000256" key="12">
    <source>
        <dbReference type="ARBA" id="ARBA00032722"/>
    </source>
</evidence>
<evidence type="ECO:0000256" key="3">
    <source>
        <dbReference type="ARBA" id="ARBA00010804"/>
    </source>
</evidence>
<comment type="similarity">
    <text evidence="3">Belongs to the dihydropyrimidine dehydrogenase family.</text>
</comment>
<protein>
    <recommendedName>
        <fullName evidence="12">Dihydrothymine dehydrogenase</fullName>
    </recommendedName>
    <alternativeName>
        <fullName evidence="11">Dihydrouracil dehydrogenase</fullName>
    </alternativeName>
</protein>
<evidence type="ECO:0000256" key="7">
    <source>
        <dbReference type="ARBA" id="ARBA00022975"/>
    </source>
</evidence>
<comment type="caution">
    <text evidence="14">The sequence shown here is derived from an EMBL/GenBank/DDBJ whole genome shotgun (WGS) entry which is preliminary data.</text>
</comment>
<evidence type="ECO:0000256" key="5">
    <source>
        <dbReference type="ARBA" id="ARBA00022643"/>
    </source>
</evidence>
<dbReference type="InterPro" id="IPR001295">
    <property type="entry name" value="Dihydroorotate_DH_CS"/>
</dbReference>
<dbReference type="PROSITE" id="PS00912">
    <property type="entry name" value="DHODEHASE_2"/>
    <property type="match status" value="1"/>
</dbReference>
<keyword evidence="5" id="KW-0288">FMN</keyword>
<evidence type="ECO:0000256" key="9">
    <source>
        <dbReference type="ARBA" id="ARBA00023004"/>
    </source>
</evidence>
<dbReference type="GO" id="GO:0051536">
    <property type="term" value="F:iron-sulfur cluster binding"/>
    <property type="evidence" value="ECO:0007669"/>
    <property type="project" value="UniProtKB-KW"/>
</dbReference>
<gene>
    <name evidence="14" type="ORF">CFE62_003700</name>
</gene>
<accession>A0A370CI61</accession>
<dbReference type="GO" id="GO:0004152">
    <property type="term" value="F:dihydroorotate dehydrogenase activity"/>
    <property type="evidence" value="ECO:0007669"/>
    <property type="project" value="UniProtKB-ARBA"/>
</dbReference>
<dbReference type="InterPro" id="IPR017900">
    <property type="entry name" value="4Fe4S_Fe_S_CS"/>
</dbReference>
<evidence type="ECO:0000259" key="13">
    <source>
        <dbReference type="PROSITE" id="PS51379"/>
    </source>
</evidence>
<keyword evidence="6" id="KW-0479">Metal-binding</keyword>
<keyword evidence="8" id="KW-0560">Oxidoreductase</keyword>
<dbReference type="PANTHER" id="PTHR48109">
    <property type="entry name" value="DIHYDROOROTATE DEHYDROGENASE (QUINONE), MITOCHONDRIAL-RELATED"/>
    <property type="match status" value="1"/>
</dbReference>